<evidence type="ECO:0000313" key="3">
    <source>
        <dbReference type="Proteomes" id="UP000256294"/>
    </source>
</evidence>
<dbReference type="Gene3D" id="3.90.1300.10">
    <property type="entry name" value="Amidase signature (AS) domain"/>
    <property type="match status" value="1"/>
</dbReference>
<dbReference type="Proteomes" id="UP000256294">
    <property type="component" value="Unassembled WGS sequence"/>
</dbReference>
<dbReference type="AlphaFoldDB" id="A0A3D9UH28"/>
<dbReference type="InterPro" id="IPR036928">
    <property type="entry name" value="AS_sf"/>
</dbReference>
<evidence type="ECO:0000313" key="2">
    <source>
        <dbReference type="EMBL" id="REF28597.1"/>
    </source>
</evidence>
<gene>
    <name evidence="2" type="ORF">BDD26_3533</name>
</gene>
<keyword evidence="3" id="KW-1185">Reference proteome</keyword>
<comment type="caution">
    <text evidence="2">The sequence shown here is derived from an EMBL/GenBank/DDBJ whole genome shotgun (WGS) entry which is preliminary data.</text>
</comment>
<protein>
    <submittedName>
        <fullName evidence="2">Amidase</fullName>
    </submittedName>
</protein>
<dbReference type="PANTHER" id="PTHR43372:SF4">
    <property type="entry name" value="FATTY-ACID AMIDE HYDROLASE 2"/>
    <property type="match status" value="1"/>
</dbReference>
<evidence type="ECO:0000259" key="1">
    <source>
        <dbReference type="Pfam" id="PF01425"/>
    </source>
</evidence>
<reference evidence="2 3" key="1">
    <citation type="submission" date="2018-08" db="EMBL/GenBank/DDBJ databases">
        <title>Genomic Encyclopedia of Archaeal and Bacterial Type Strains, Phase II (KMG-II): from individual species to whole genera.</title>
        <authorList>
            <person name="Goeker M."/>
        </authorList>
    </citation>
    <scope>NUCLEOTIDE SEQUENCE [LARGE SCALE GENOMIC DNA]</scope>
    <source>
        <strain evidence="2 3">DSM 17905</strain>
    </source>
</reference>
<name>A0A3D9UH28_9GAMM</name>
<organism evidence="2 3">
    <name type="scientific">Xenorhabdus cabanillasii</name>
    <dbReference type="NCBI Taxonomy" id="351673"/>
    <lineage>
        <taxon>Bacteria</taxon>
        <taxon>Pseudomonadati</taxon>
        <taxon>Pseudomonadota</taxon>
        <taxon>Gammaproteobacteria</taxon>
        <taxon>Enterobacterales</taxon>
        <taxon>Morganellaceae</taxon>
        <taxon>Xenorhabdus</taxon>
    </lineage>
</organism>
<dbReference type="InterPro" id="IPR052739">
    <property type="entry name" value="FAAH2"/>
</dbReference>
<dbReference type="PANTHER" id="PTHR43372">
    <property type="entry name" value="FATTY-ACID AMIDE HYDROLASE"/>
    <property type="match status" value="1"/>
</dbReference>
<accession>A0A3D9UH28</accession>
<feature type="domain" description="Amidase" evidence="1">
    <location>
        <begin position="27"/>
        <end position="451"/>
    </location>
</feature>
<dbReference type="EMBL" id="QTUB01000001">
    <property type="protein sequence ID" value="REF28597.1"/>
    <property type="molecule type" value="Genomic_DNA"/>
</dbReference>
<dbReference type="SUPFAM" id="SSF75304">
    <property type="entry name" value="Amidase signature (AS) enzymes"/>
    <property type="match status" value="1"/>
</dbReference>
<sequence length="470" mass="51496">MMLNIDTMSIREMVDYQKKGLLKSTSILEHYLKRYDKYNPTLNAIVEMSSLQDLLNSAESADSCIIQGESLGALHGIPITVKDAMHVAGLHPSRGVKELYGEKSTKDATVLRRLKAKGAIPFGLTNVSEMCMSFDTYNLLHGRTLNPHNLSRSCGGSSGGEAVAIASGMSPGGIASDACGSVRIPAHFNGVCGFKLTQGRVPLTGQFPKERSGLFHLTSSFAVMGRYVDDVDLLANHLHGADGQDPDTVSVAYQDYRNCSIRGLKVGVWRGENTSVELVPAVENAVQVVEDILSKQVSLVQTITPPLVREACEVIWKLFVLGGDSSRGWRNLYQQMGKTEFTPEIASILQQSEQIEMTASEIKNAMIMRDTFRHQLNLMFNQVDILVSPVYPDVAFKNGTSMDNIDNYSFVFPFSLSGSPAIVIPVSKCPETGMPIGIQIVGKHWNEHQILAIASKLESCLQYSVYEQTP</sequence>
<dbReference type="InterPro" id="IPR023631">
    <property type="entry name" value="Amidase_dom"/>
</dbReference>
<dbReference type="Pfam" id="PF01425">
    <property type="entry name" value="Amidase"/>
    <property type="match status" value="1"/>
</dbReference>
<proteinExistence type="predicted"/>
<dbReference type="GO" id="GO:0012505">
    <property type="term" value="C:endomembrane system"/>
    <property type="evidence" value="ECO:0007669"/>
    <property type="project" value="TreeGrafter"/>
</dbReference>